<accession>A0ABT8WJJ3</accession>
<gene>
    <name evidence="1" type="ORF">Q4Q40_03125</name>
</gene>
<comment type="caution">
    <text evidence="1">The sequence shown here is derived from an EMBL/GenBank/DDBJ whole genome shotgun (WGS) entry which is preliminary data.</text>
</comment>
<dbReference type="Proteomes" id="UP001176806">
    <property type="component" value="Unassembled WGS sequence"/>
</dbReference>
<evidence type="ECO:0008006" key="3">
    <source>
        <dbReference type="Google" id="ProtNLM"/>
    </source>
</evidence>
<organism evidence="1 2">
    <name type="scientific">Flavivirga jejuensis</name>
    <dbReference type="NCBI Taxonomy" id="870487"/>
    <lineage>
        <taxon>Bacteria</taxon>
        <taxon>Pseudomonadati</taxon>
        <taxon>Bacteroidota</taxon>
        <taxon>Flavobacteriia</taxon>
        <taxon>Flavobacteriales</taxon>
        <taxon>Flavobacteriaceae</taxon>
        <taxon>Flavivirga</taxon>
    </lineage>
</organism>
<dbReference type="SUPFAM" id="SSF55961">
    <property type="entry name" value="Bet v1-like"/>
    <property type="match status" value="1"/>
</dbReference>
<protein>
    <recommendedName>
        <fullName evidence="3">Activator of Hsp90 ATPase-like protein</fullName>
    </recommendedName>
</protein>
<sequence length="145" mass="16567">MKNQKEERNYTTEITMRASAVDVFSALSEKINLWWGETDTPVSKVGDVFTIVFGEACWTFKIMTYTPHSKLTWVCIGGVPDFNAEWIGNQLHWSIEEQGDTTKVRFLQIGLTPNMNCYDVCASTWDKFIMISLKSFVETGKAESF</sequence>
<dbReference type="Gene3D" id="3.30.530.20">
    <property type="match status" value="1"/>
</dbReference>
<dbReference type="EMBL" id="JAUOEL010000001">
    <property type="protein sequence ID" value="MDO5973164.1"/>
    <property type="molecule type" value="Genomic_DNA"/>
</dbReference>
<evidence type="ECO:0000313" key="1">
    <source>
        <dbReference type="EMBL" id="MDO5973164.1"/>
    </source>
</evidence>
<proteinExistence type="predicted"/>
<keyword evidence="2" id="KW-1185">Reference proteome</keyword>
<dbReference type="InterPro" id="IPR023393">
    <property type="entry name" value="START-like_dom_sf"/>
</dbReference>
<reference evidence="1" key="1">
    <citation type="submission" date="2023-07" db="EMBL/GenBank/DDBJ databases">
        <title>Two novel species in the genus Flavivirga.</title>
        <authorList>
            <person name="Kwon K."/>
        </authorList>
    </citation>
    <scope>NUCLEOTIDE SEQUENCE</scope>
    <source>
        <strain evidence="1">KACC 14158</strain>
    </source>
</reference>
<dbReference type="RefSeq" id="WP_303300231.1">
    <property type="nucleotide sequence ID" value="NZ_BAABDA010000042.1"/>
</dbReference>
<name>A0ABT8WJJ3_9FLAO</name>
<evidence type="ECO:0000313" key="2">
    <source>
        <dbReference type="Proteomes" id="UP001176806"/>
    </source>
</evidence>